<protein>
    <recommendedName>
        <fullName evidence="4">t-SNARE coiled-coil homology domain-containing protein</fullName>
    </recommendedName>
</protein>
<feature type="coiled-coil region" evidence="1">
    <location>
        <begin position="40"/>
        <end position="156"/>
    </location>
</feature>
<evidence type="ECO:0008006" key="4">
    <source>
        <dbReference type="Google" id="ProtNLM"/>
    </source>
</evidence>
<proteinExistence type="predicted"/>
<dbReference type="STRING" id="1795632.TH606_04975"/>
<evidence type="ECO:0000313" key="2">
    <source>
        <dbReference type="EMBL" id="OAG27795.1"/>
    </source>
</evidence>
<sequence length="160" mass="18902">MDIKEAVRSVFKEFMLPELESIKQEQREIKIAVELISKRLDDVNLHLADQSRRIDEVRSELSARIDETNKRIDEVRTELTARIDETNKRIDEVRSELSSKIDEVKSDLTSRIDQTNHRIDQLTFQVGKVAQELERLKREEKVMADVLDRLRYLEKRVIGE</sequence>
<dbReference type="AlphaFoldDB" id="A0A177E7C3"/>
<name>A0A177E7C3_9BACT</name>
<gene>
    <name evidence="2" type="ORF">TH606_04975</name>
</gene>
<organism evidence="2 3">
    <name type="scientific">Thermodesulfatator autotrophicus</name>
    <dbReference type="NCBI Taxonomy" id="1795632"/>
    <lineage>
        <taxon>Bacteria</taxon>
        <taxon>Pseudomonadati</taxon>
        <taxon>Thermodesulfobacteriota</taxon>
        <taxon>Thermodesulfobacteria</taxon>
        <taxon>Thermodesulfobacteriales</taxon>
        <taxon>Thermodesulfatatoraceae</taxon>
        <taxon>Thermodesulfatator</taxon>
    </lineage>
</organism>
<dbReference type="RefSeq" id="WP_068541818.1">
    <property type="nucleotide sequence ID" value="NZ_LSFI01000019.1"/>
</dbReference>
<evidence type="ECO:0000256" key="1">
    <source>
        <dbReference type="SAM" id="Coils"/>
    </source>
</evidence>
<keyword evidence="1" id="KW-0175">Coiled coil</keyword>
<dbReference type="Proteomes" id="UP000076964">
    <property type="component" value="Unassembled WGS sequence"/>
</dbReference>
<reference evidence="2 3" key="1">
    <citation type="submission" date="2016-02" db="EMBL/GenBank/DDBJ databases">
        <title>Draft genome sequence of Thermodesulfatator sp. S606.</title>
        <authorList>
            <person name="Lai Q."/>
            <person name="Cao J."/>
            <person name="Dupont S."/>
            <person name="Shao Z."/>
            <person name="Jebbar M."/>
            <person name="Alain K."/>
        </authorList>
    </citation>
    <scope>NUCLEOTIDE SEQUENCE [LARGE SCALE GENOMIC DNA]</scope>
    <source>
        <strain evidence="2 3">S606</strain>
    </source>
</reference>
<accession>A0A177E7C3</accession>
<keyword evidence="3" id="KW-1185">Reference proteome</keyword>
<dbReference type="OrthoDB" id="5519495at2"/>
<evidence type="ECO:0000313" key="3">
    <source>
        <dbReference type="Proteomes" id="UP000076964"/>
    </source>
</evidence>
<dbReference type="EMBL" id="LSFI01000019">
    <property type="protein sequence ID" value="OAG27795.1"/>
    <property type="molecule type" value="Genomic_DNA"/>
</dbReference>
<dbReference type="Gene3D" id="6.10.140.920">
    <property type="match status" value="1"/>
</dbReference>
<comment type="caution">
    <text evidence="2">The sequence shown here is derived from an EMBL/GenBank/DDBJ whole genome shotgun (WGS) entry which is preliminary data.</text>
</comment>